<dbReference type="Proteomes" id="UP000041254">
    <property type="component" value="Unassembled WGS sequence"/>
</dbReference>
<evidence type="ECO:0000313" key="3">
    <source>
        <dbReference type="EMBL" id="CEL92271.1"/>
    </source>
</evidence>
<dbReference type="AlphaFoldDB" id="A0A0G4E8R4"/>
<reference evidence="3 4" key="1">
    <citation type="submission" date="2014-11" db="EMBL/GenBank/DDBJ databases">
        <authorList>
            <person name="Zhu J."/>
            <person name="Qi W."/>
            <person name="Song R."/>
        </authorList>
    </citation>
    <scope>NUCLEOTIDE SEQUENCE [LARGE SCALE GENOMIC DNA]</scope>
</reference>
<gene>
    <name evidence="3" type="ORF">Vbra_10997</name>
</gene>
<dbReference type="InParanoid" id="A0A0G4E8R4"/>
<feature type="signal peptide" evidence="2">
    <location>
        <begin position="1"/>
        <end position="20"/>
    </location>
</feature>
<evidence type="ECO:0000313" key="4">
    <source>
        <dbReference type="Proteomes" id="UP000041254"/>
    </source>
</evidence>
<feature type="chain" id="PRO_5005186850" evidence="2">
    <location>
        <begin position="21"/>
        <end position="213"/>
    </location>
</feature>
<feature type="region of interest" description="Disordered" evidence="1">
    <location>
        <begin position="49"/>
        <end position="78"/>
    </location>
</feature>
<keyword evidence="2" id="KW-0732">Signal</keyword>
<dbReference type="VEuPathDB" id="CryptoDB:Vbra_10997"/>
<proteinExistence type="predicted"/>
<keyword evidence="4" id="KW-1185">Reference proteome</keyword>
<protein>
    <submittedName>
        <fullName evidence="3">Uncharacterized protein</fullName>
    </submittedName>
</protein>
<feature type="compositionally biased region" description="Basic and acidic residues" evidence="1">
    <location>
        <begin position="49"/>
        <end position="69"/>
    </location>
</feature>
<sequence length="213" mass="22843">MVSLSSCIFLLTSAICTVLPDTVAVVGREALRGVTRQAANLFRLDNKSEVSTDARDNHGDVHRTDDRPSPDTTLLPSGFSLGDTPGFDGWFNFTLRRYGLLPASEPVPPQVNASVPDLYDEVVSLRGAILTLAQQAGLSPSNLTTAGVHLSSEMNLACPHRRRLMRQEGASAPTTQSAKEAAGNFLTTTRSRLASITSSSGEEWLITEEGEIS</sequence>
<dbReference type="EMBL" id="CDMY01000061">
    <property type="protein sequence ID" value="CEL92271.1"/>
    <property type="molecule type" value="Genomic_DNA"/>
</dbReference>
<organism evidence="3 4">
    <name type="scientific">Vitrella brassicaformis (strain CCMP3155)</name>
    <dbReference type="NCBI Taxonomy" id="1169540"/>
    <lineage>
        <taxon>Eukaryota</taxon>
        <taxon>Sar</taxon>
        <taxon>Alveolata</taxon>
        <taxon>Colpodellida</taxon>
        <taxon>Vitrellaceae</taxon>
        <taxon>Vitrella</taxon>
    </lineage>
</organism>
<name>A0A0G4E8R4_VITBC</name>
<evidence type="ECO:0000256" key="2">
    <source>
        <dbReference type="SAM" id="SignalP"/>
    </source>
</evidence>
<accession>A0A0G4E8R4</accession>
<evidence type="ECO:0000256" key="1">
    <source>
        <dbReference type="SAM" id="MobiDB-lite"/>
    </source>
</evidence>